<feature type="non-terminal residue" evidence="1">
    <location>
        <position position="126"/>
    </location>
</feature>
<accession>A0ACA9LYQ3</accession>
<proteinExistence type="predicted"/>
<dbReference type="EMBL" id="CAJVPT010008614">
    <property type="protein sequence ID" value="CAG8553750.1"/>
    <property type="molecule type" value="Genomic_DNA"/>
</dbReference>
<reference evidence="1" key="1">
    <citation type="submission" date="2021-06" db="EMBL/GenBank/DDBJ databases">
        <authorList>
            <person name="Kallberg Y."/>
            <person name="Tangrot J."/>
            <person name="Rosling A."/>
        </authorList>
    </citation>
    <scope>NUCLEOTIDE SEQUENCE</scope>
    <source>
        <strain evidence="1">CL356</strain>
    </source>
</reference>
<organism evidence="1 2">
    <name type="scientific">Acaulospora colombiana</name>
    <dbReference type="NCBI Taxonomy" id="27376"/>
    <lineage>
        <taxon>Eukaryota</taxon>
        <taxon>Fungi</taxon>
        <taxon>Fungi incertae sedis</taxon>
        <taxon>Mucoromycota</taxon>
        <taxon>Glomeromycotina</taxon>
        <taxon>Glomeromycetes</taxon>
        <taxon>Diversisporales</taxon>
        <taxon>Acaulosporaceae</taxon>
        <taxon>Acaulospora</taxon>
    </lineage>
</organism>
<dbReference type="Proteomes" id="UP000789525">
    <property type="component" value="Unassembled WGS sequence"/>
</dbReference>
<name>A0ACA9LYQ3_9GLOM</name>
<keyword evidence="2" id="KW-1185">Reference proteome</keyword>
<comment type="caution">
    <text evidence="1">The sequence shown here is derived from an EMBL/GenBank/DDBJ whole genome shotgun (WGS) entry which is preliminary data.</text>
</comment>
<evidence type="ECO:0000313" key="2">
    <source>
        <dbReference type="Proteomes" id="UP000789525"/>
    </source>
</evidence>
<protein>
    <submittedName>
        <fullName evidence="1">3977_t:CDS:1</fullName>
    </submittedName>
</protein>
<gene>
    <name evidence="1" type="ORF">ACOLOM_LOCUS4958</name>
</gene>
<evidence type="ECO:0000313" key="1">
    <source>
        <dbReference type="EMBL" id="CAG8553750.1"/>
    </source>
</evidence>
<sequence>MAYANGNGHTSNPYQRSPSPPATAYFSGFQTESEALRPDLQREPIAHTDAQAHFAYSTTLRRHQVDSSGHAVTPIRPEFFTASVTTLWGRIQRAWDIWRRDGKDALIESGWGGQIPTEEPEPPKEG</sequence>